<dbReference type="FunFam" id="3.30.70.360:FF:000001">
    <property type="entry name" value="N-acetyldiaminopimelate deacetylase"/>
    <property type="match status" value="1"/>
</dbReference>
<comment type="cofactor">
    <cofactor evidence="5">
        <name>Mn(2+)</name>
        <dbReference type="ChEBI" id="CHEBI:29035"/>
    </cofactor>
    <text evidence="5">The Mn(2+) ion enhances activity.</text>
</comment>
<evidence type="ECO:0000256" key="5">
    <source>
        <dbReference type="PIRSR" id="PIRSR005962-1"/>
    </source>
</evidence>
<dbReference type="InterPro" id="IPR011650">
    <property type="entry name" value="Peptidase_M20_dimer"/>
</dbReference>
<evidence type="ECO:0000256" key="2">
    <source>
        <dbReference type="ARBA" id="ARBA00022729"/>
    </source>
</evidence>
<dbReference type="InterPro" id="IPR044757">
    <property type="entry name" value="ILR1-like_Hyd"/>
</dbReference>
<dbReference type="GO" id="GO:0009850">
    <property type="term" value="P:auxin metabolic process"/>
    <property type="evidence" value="ECO:0007669"/>
    <property type="project" value="InterPro"/>
</dbReference>
<evidence type="ECO:0000259" key="6">
    <source>
        <dbReference type="Pfam" id="PF07687"/>
    </source>
</evidence>
<accession>A0A2N9EC08</accession>
<sequence>MAIRNKKTKEEIGPPRLRTVTRATCQSFSLNFKIPSHENYLNISHITYLNSSLKTRIIGLANDPNTMEWMKKIRREIHEHPELAYEEFKTSEVIRRELDQLGIKYRWPVARTGVVATIGSGSPPFVALRADMDALPIQELVEWEHKSKVEGKMHACGHDAHVAMLLGAAKILQELRHKLQGTVILIFQPAEERGEGAKDMIKEGVLENVEAIFGLHIVHRYPVGVVASRPGEFLAGCGSFKAKISGKGGHAAIPQRSIDPILAVSTSVISLQSIVSREIDPLDSQVVSVAMIQGGAALNIIPDSATIAGTFRAFSKESFFSLRERIEEVIKAQVAVHRCSAEIDFLGNEHPTIPPTINDEKVYEHVRYISSEIVGEENTKLAPSFMGSEDFALYLDKVPGSFLFLGTANEKIGAVYPPHSPYYFIDEDLFPIGAAIHAAFAHSYLSELTRELYSST</sequence>
<dbReference type="GO" id="GO:0005783">
    <property type="term" value="C:endoplasmic reticulum"/>
    <property type="evidence" value="ECO:0007669"/>
    <property type="project" value="TreeGrafter"/>
</dbReference>
<reference evidence="7" key="1">
    <citation type="submission" date="2018-02" db="EMBL/GenBank/DDBJ databases">
        <authorList>
            <person name="Cohen D.B."/>
            <person name="Kent A.D."/>
        </authorList>
    </citation>
    <scope>NUCLEOTIDE SEQUENCE</scope>
</reference>
<dbReference type="GO" id="GO:0046872">
    <property type="term" value="F:metal ion binding"/>
    <property type="evidence" value="ECO:0007669"/>
    <property type="project" value="UniProtKB-KW"/>
</dbReference>
<dbReference type="PANTHER" id="PTHR11014">
    <property type="entry name" value="PEPTIDASE M20 FAMILY MEMBER"/>
    <property type="match status" value="1"/>
</dbReference>
<evidence type="ECO:0000256" key="4">
    <source>
        <dbReference type="ARBA" id="ARBA00023211"/>
    </source>
</evidence>
<gene>
    <name evidence="7" type="ORF">FSB_LOCUS110</name>
</gene>
<dbReference type="CDD" id="cd08017">
    <property type="entry name" value="M20_IAA_Hyd"/>
    <property type="match status" value="1"/>
</dbReference>
<keyword evidence="4 5" id="KW-0464">Manganese</keyword>
<dbReference type="AlphaFoldDB" id="A0A2N9EC08"/>
<feature type="binding site" evidence="5">
    <location>
        <position position="156"/>
    </location>
    <ligand>
        <name>Mn(2+)</name>
        <dbReference type="ChEBI" id="CHEBI:29035"/>
        <label>2</label>
    </ligand>
</feature>
<dbReference type="Pfam" id="PF07687">
    <property type="entry name" value="M20_dimer"/>
    <property type="match status" value="1"/>
</dbReference>
<feature type="binding site" evidence="5">
    <location>
        <position position="158"/>
    </location>
    <ligand>
        <name>Mn(2+)</name>
        <dbReference type="ChEBI" id="CHEBI:29035"/>
        <label>2</label>
    </ligand>
</feature>
<comment type="similarity">
    <text evidence="1">Belongs to the peptidase M20 family.</text>
</comment>
<dbReference type="InterPro" id="IPR002933">
    <property type="entry name" value="Peptidase_M20"/>
</dbReference>
<proteinExistence type="inferred from homology"/>
<dbReference type="PIRSF" id="PIRSF005962">
    <property type="entry name" value="Pept_M20D_amidohydro"/>
    <property type="match status" value="1"/>
</dbReference>
<protein>
    <recommendedName>
        <fullName evidence="6">Peptidase M20 dimerisation domain-containing protein</fullName>
    </recommendedName>
</protein>
<dbReference type="Gene3D" id="3.40.630.10">
    <property type="entry name" value="Zn peptidases"/>
    <property type="match status" value="1"/>
</dbReference>
<dbReference type="NCBIfam" id="TIGR01891">
    <property type="entry name" value="amidohydrolases"/>
    <property type="match status" value="1"/>
</dbReference>
<keyword evidence="2" id="KW-0732">Signal</keyword>
<dbReference type="Pfam" id="PF01546">
    <property type="entry name" value="Peptidase_M20"/>
    <property type="match status" value="1"/>
</dbReference>
<name>A0A2N9EC08_FAGSY</name>
<keyword evidence="5" id="KW-0479">Metal-binding</keyword>
<keyword evidence="3" id="KW-0378">Hydrolase</keyword>
<dbReference type="InterPro" id="IPR036264">
    <property type="entry name" value="Bact_exopeptidase_dim_dom"/>
</dbReference>
<evidence type="ECO:0000256" key="3">
    <source>
        <dbReference type="ARBA" id="ARBA00022801"/>
    </source>
</evidence>
<organism evidence="7">
    <name type="scientific">Fagus sylvatica</name>
    <name type="common">Beechnut</name>
    <dbReference type="NCBI Taxonomy" id="28930"/>
    <lineage>
        <taxon>Eukaryota</taxon>
        <taxon>Viridiplantae</taxon>
        <taxon>Streptophyta</taxon>
        <taxon>Embryophyta</taxon>
        <taxon>Tracheophyta</taxon>
        <taxon>Spermatophyta</taxon>
        <taxon>Magnoliopsida</taxon>
        <taxon>eudicotyledons</taxon>
        <taxon>Gunneridae</taxon>
        <taxon>Pentapetalae</taxon>
        <taxon>rosids</taxon>
        <taxon>fabids</taxon>
        <taxon>Fagales</taxon>
        <taxon>Fagaceae</taxon>
        <taxon>Fagus</taxon>
    </lineage>
</organism>
<dbReference type="PANTHER" id="PTHR11014:SF147">
    <property type="entry name" value="PEPTIDASE M20 DIMERISATION DOMAIN-CONTAINING PROTEIN"/>
    <property type="match status" value="1"/>
</dbReference>
<dbReference type="Gene3D" id="3.30.70.360">
    <property type="match status" value="1"/>
</dbReference>
<evidence type="ECO:0000313" key="7">
    <source>
        <dbReference type="EMBL" id="SPC72228.1"/>
    </source>
</evidence>
<dbReference type="GO" id="GO:0010179">
    <property type="term" value="F:IAA-Ala conjugate hydrolase activity"/>
    <property type="evidence" value="ECO:0007669"/>
    <property type="project" value="TreeGrafter"/>
</dbReference>
<dbReference type="InterPro" id="IPR017439">
    <property type="entry name" value="Amidohydrolase"/>
</dbReference>
<feature type="binding site" evidence="5">
    <location>
        <position position="216"/>
    </location>
    <ligand>
        <name>Mn(2+)</name>
        <dbReference type="ChEBI" id="CHEBI:29035"/>
        <label>2</label>
    </ligand>
</feature>
<feature type="binding site" evidence="5">
    <location>
        <position position="192"/>
    </location>
    <ligand>
        <name>Mn(2+)</name>
        <dbReference type="ChEBI" id="CHEBI:29035"/>
        <label>2</label>
    </ligand>
</feature>
<dbReference type="SUPFAM" id="SSF53187">
    <property type="entry name" value="Zn-dependent exopeptidases"/>
    <property type="match status" value="1"/>
</dbReference>
<feature type="domain" description="Peptidase M20 dimerisation" evidence="6">
    <location>
        <begin position="236"/>
        <end position="333"/>
    </location>
</feature>
<dbReference type="SUPFAM" id="SSF55031">
    <property type="entry name" value="Bacterial exopeptidase dimerisation domain"/>
    <property type="match status" value="1"/>
</dbReference>
<evidence type="ECO:0000256" key="1">
    <source>
        <dbReference type="ARBA" id="ARBA00006153"/>
    </source>
</evidence>
<dbReference type="EMBL" id="OIVN01000001">
    <property type="protein sequence ID" value="SPC72228.1"/>
    <property type="molecule type" value="Genomic_DNA"/>
</dbReference>
<feature type="binding site" evidence="5">
    <location>
        <position position="419"/>
    </location>
    <ligand>
        <name>Mn(2+)</name>
        <dbReference type="ChEBI" id="CHEBI:29035"/>
        <label>2</label>
    </ligand>
</feature>